<name>A0A6C0BR28_9ZZZZ</name>
<protein>
    <submittedName>
        <fullName evidence="2">Uncharacterized protein</fullName>
    </submittedName>
</protein>
<dbReference type="EMBL" id="MN739216">
    <property type="protein sequence ID" value="QHS94084.1"/>
    <property type="molecule type" value="Genomic_DNA"/>
</dbReference>
<accession>A0A6C0BR28</accession>
<feature type="compositionally biased region" description="Acidic residues" evidence="1">
    <location>
        <begin position="81"/>
        <end position="95"/>
    </location>
</feature>
<feature type="region of interest" description="Disordered" evidence="1">
    <location>
        <begin position="67"/>
        <end position="151"/>
    </location>
</feature>
<feature type="compositionally biased region" description="Polar residues" evidence="1">
    <location>
        <begin position="124"/>
        <end position="135"/>
    </location>
</feature>
<feature type="compositionally biased region" description="Basic residues" evidence="1">
    <location>
        <begin position="417"/>
        <end position="433"/>
    </location>
</feature>
<dbReference type="AlphaFoldDB" id="A0A6C0BR28"/>
<feature type="region of interest" description="Disordered" evidence="1">
    <location>
        <begin position="414"/>
        <end position="433"/>
    </location>
</feature>
<feature type="compositionally biased region" description="Acidic residues" evidence="1">
    <location>
        <begin position="109"/>
        <end position="121"/>
    </location>
</feature>
<feature type="region of interest" description="Disordered" evidence="1">
    <location>
        <begin position="333"/>
        <end position="366"/>
    </location>
</feature>
<dbReference type="Pfam" id="PF19071">
    <property type="entry name" value="DUF5767"/>
    <property type="match status" value="1"/>
</dbReference>
<feature type="compositionally biased region" description="Polar residues" evidence="1">
    <location>
        <begin position="342"/>
        <end position="362"/>
    </location>
</feature>
<evidence type="ECO:0000256" key="1">
    <source>
        <dbReference type="SAM" id="MobiDB-lite"/>
    </source>
</evidence>
<sequence>MFNIVTEPTTRNVLMNNQNGNGSSNFNIIEVDNPNQNYNNKLDPYIQPKLDVQGLGLDLLMNNAAKKNSGSERSISINEQSSDDASSDDDDEFNQEDTHPKMVNRSSNEVEDTSDDSDDQETSYKPSQYFSQNKQGMYEQPAPQKSREEIDNEKKNILYQFERMEKKGIRLPRKFTMSDSLYDMQMELERISRDRVVDASIQFQRKMLMACITGVEFLNTKFDPFDVKLDGWSETVHDGINDYDEIFEELHDKYKSKSKMAPELKLIFTLGGSAFMFHLTKTMFRSSLPNMNDVLRQNPNLMKDFASATANSMAKNDNTGMAGMFGNFFGGAGSGGPSPFNRSQNPSNPTPSNKGRPTQMTGPTDMDSIINELENDVIHNNLGNMHTNNDRIETLSTATQSEISEFNESILSEGTRNKRRSSKMKSGKKTLNI</sequence>
<evidence type="ECO:0000313" key="2">
    <source>
        <dbReference type="EMBL" id="QHS94084.1"/>
    </source>
</evidence>
<proteinExistence type="predicted"/>
<feature type="compositionally biased region" description="Polar residues" evidence="1">
    <location>
        <begin position="67"/>
        <end position="80"/>
    </location>
</feature>
<reference evidence="2" key="1">
    <citation type="journal article" date="2020" name="Nature">
        <title>Giant virus diversity and host interactions through global metagenomics.</title>
        <authorList>
            <person name="Schulz F."/>
            <person name="Roux S."/>
            <person name="Paez-Espino D."/>
            <person name="Jungbluth S."/>
            <person name="Walsh D.A."/>
            <person name="Denef V.J."/>
            <person name="McMahon K.D."/>
            <person name="Konstantinidis K.T."/>
            <person name="Eloe-Fadrosh E.A."/>
            <person name="Kyrpides N.C."/>
            <person name="Woyke T."/>
        </authorList>
    </citation>
    <scope>NUCLEOTIDE SEQUENCE</scope>
    <source>
        <strain evidence="2">GVMAG-M-3300018416-26</strain>
    </source>
</reference>
<dbReference type="InterPro" id="IPR043910">
    <property type="entry name" value="DUF5767"/>
</dbReference>
<organism evidence="2">
    <name type="scientific">viral metagenome</name>
    <dbReference type="NCBI Taxonomy" id="1070528"/>
    <lineage>
        <taxon>unclassified sequences</taxon>
        <taxon>metagenomes</taxon>
        <taxon>organismal metagenomes</taxon>
    </lineage>
</organism>